<keyword evidence="2 6" id="KW-0812">Transmembrane</keyword>
<evidence type="ECO:0000256" key="4">
    <source>
        <dbReference type="ARBA" id="ARBA00023136"/>
    </source>
</evidence>
<feature type="transmembrane region" description="Helical" evidence="6">
    <location>
        <begin position="178"/>
        <end position="200"/>
    </location>
</feature>
<feature type="transmembrane region" description="Helical" evidence="6">
    <location>
        <begin position="14"/>
        <end position="35"/>
    </location>
</feature>
<evidence type="ECO:0000256" key="6">
    <source>
        <dbReference type="SAM" id="Phobius"/>
    </source>
</evidence>
<dbReference type="OrthoDB" id="3513479at2"/>
<feature type="transmembrane region" description="Helical" evidence="6">
    <location>
        <begin position="273"/>
        <end position="292"/>
    </location>
</feature>
<dbReference type="AlphaFoldDB" id="A0A2A9EIV9"/>
<gene>
    <name evidence="8" type="ORF">ATJ97_0928</name>
</gene>
<evidence type="ECO:0000256" key="1">
    <source>
        <dbReference type="ARBA" id="ARBA00004651"/>
    </source>
</evidence>
<dbReference type="GO" id="GO:0005886">
    <property type="term" value="C:plasma membrane"/>
    <property type="evidence" value="ECO:0007669"/>
    <property type="project" value="UniProtKB-SubCell"/>
</dbReference>
<dbReference type="PANTHER" id="PTHR23530">
    <property type="entry name" value="TRANSPORT PROTEIN-RELATED"/>
    <property type="match status" value="1"/>
</dbReference>
<keyword evidence="4 6" id="KW-0472">Membrane</keyword>
<keyword evidence="3 6" id="KW-1133">Transmembrane helix</keyword>
<protein>
    <submittedName>
        <fullName evidence="8">MFS transporter</fullName>
    </submittedName>
</protein>
<keyword evidence="9" id="KW-1185">Reference proteome</keyword>
<evidence type="ECO:0000256" key="3">
    <source>
        <dbReference type="ARBA" id="ARBA00022989"/>
    </source>
</evidence>
<dbReference type="PROSITE" id="PS50850">
    <property type="entry name" value="MFS"/>
    <property type="match status" value="1"/>
</dbReference>
<dbReference type="PANTHER" id="PTHR23530:SF1">
    <property type="entry name" value="PERMEASE, MAJOR FACILITATOR SUPERFAMILY-RELATED"/>
    <property type="match status" value="1"/>
</dbReference>
<feature type="transmembrane region" description="Helical" evidence="6">
    <location>
        <begin position="76"/>
        <end position="106"/>
    </location>
</feature>
<dbReference type="InterPro" id="IPR036259">
    <property type="entry name" value="MFS_trans_sf"/>
</dbReference>
<feature type="region of interest" description="Disordered" evidence="5">
    <location>
        <begin position="424"/>
        <end position="452"/>
    </location>
</feature>
<feature type="domain" description="Major facilitator superfamily (MFS) profile" evidence="7">
    <location>
        <begin position="10"/>
        <end position="417"/>
    </location>
</feature>
<reference evidence="8 9" key="1">
    <citation type="submission" date="2017-10" db="EMBL/GenBank/DDBJ databases">
        <title>Sequencing the genomes of 1000 actinobacteria strains.</title>
        <authorList>
            <person name="Klenk H.-P."/>
        </authorList>
    </citation>
    <scope>NUCLEOTIDE SEQUENCE [LARGE SCALE GENOMIC DNA]</scope>
    <source>
        <strain evidence="8 9">DSM 21838</strain>
    </source>
</reference>
<comment type="caution">
    <text evidence="8">The sequence shown here is derived from an EMBL/GenBank/DDBJ whole genome shotgun (WGS) entry which is preliminary data.</text>
</comment>
<dbReference type="Gene3D" id="1.20.1250.20">
    <property type="entry name" value="MFS general substrate transporter like domains"/>
    <property type="match status" value="1"/>
</dbReference>
<feature type="transmembrane region" description="Helical" evidence="6">
    <location>
        <begin position="391"/>
        <end position="410"/>
    </location>
</feature>
<accession>A0A2A9EIV9</accession>
<comment type="subcellular location">
    <subcellularLocation>
        <location evidence="1">Cell membrane</location>
        <topology evidence="1">Multi-pass membrane protein</topology>
    </subcellularLocation>
</comment>
<evidence type="ECO:0000256" key="5">
    <source>
        <dbReference type="SAM" id="MobiDB-lite"/>
    </source>
</evidence>
<dbReference type="RefSeq" id="WP_098482717.1">
    <property type="nucleotide sequence ID" value="NZ_PDJI01000004.1"/>
</dbReference>
<dbReference type="InterPro" id="IPR053160">
    <property type="entry name" value="MFS_DHA3_Transporter"/>
</dbReference>
<evidence type="ECO:0000256" key="2">
    <source>
        <dbReference type="ARBA" id="ARBA00022692"/>
    </source>
</evidence>
<feature type="transmembrane region" description="Helical" evidence="6">
    <location>
        <begin position="235"/>
        <end position="253"/>
    </location>
</feature>
<evidence type="ECO:0000259" key="7">
    <source>
        <dbReference type="PROSITE" id="PS50850"/>
    </source>
</evidence>
<dbReference type="Proteomes" id="UP000222106">
    <property type="component" value="Unassembled WGS sequence"/>
</dbReference>
<dbReference type="GO" id="GO:0022857">
    <property type="term" value="F:transmembrane transporter activity"/>
    <property type="evidence" value="ECO:0007669"/>
    <property type="project" value="InterPro"/>
</dbReference>
<dbReference type="InterPro" id="IPR011701">
    <property type="entry name" value="MFS"/>
</dbReference>
<organism evidence="8 9">
    <name type="scientific">Georgenia soli</name>
    <dbReference type="NCBI Taxonomy" id="638953"/>
    <lineage>
        <taxon>Bacteria</taxon>
        <taxon>Bacillati</taxon>
        <taxon>Actinomycetota</taxon>
        <taxon>Actinomycetes</taxon>
        <taxon>Micrococcales</taxon>
        <taxon>Bogoriellaceae</taxon>
        <taxon>Georgenia</taxon>
    </lineage>
</organism>
<evidence type="ECO:0000313" key="8">
    <source>
        <dbReference type="EMBL" id="PFG38451.1"/>
    </source>
</evidence>
<dbReference type="InterPro" id="IPR020846">
    <property type="entry name" value="MFS_dom"/>
</dbReference>
<dbReference type="EMBL" id="PDJI01000004">
    <property type="protein sequence ID" value="PFG38451.1"/>
    <property type="molecule type" value="Genomic_DNA"/>
</dbReference>
<evidence type="ECO:0000313" key="9">
    <source>
        <dbReference type="Proteomes" id="UP000222106"/>
    </source>
</evidence>
<name>A0A2A9EIV9_9MICO</name>
<proteinExistence type="predicted"/>
<dbReference type="Pfam" id="PF07690">
    <property type="entry name" value="MFS_1"/>
    <property type="match status" value="1"/>
</dbReference>
<dbReference type="SUPFAM" id="SSF103473">
    <property type="entry name" value="MFS general substrate transporter"/>
    <property type="match status" value="1"/>
</dbReference>
<sequence>MSPPLTARSVTRRFLALTALRWLPVGLVIPVIMLLPLERGLSLAEVGLAASLQGLVVLALELPTGGLADTVGRRRVLLVASAVGLAATTLLLTAGTAAAFAVAFALQGAFRALDSGPLDAWYVDAVLEADPGAAIEKGLSGHGVVAGVAIAGGSLTSGALVGLAPAWGRDALWGLDALAVPVLVSLLLQVAGLVGIVTLLREEPRARGVRAVWRAAATTPRAIAGGASLLRRDRILLALVAVELFWGFGMVTFEQLMPVRLTELVGDPDSAAAITGPATAAAWLVSAAGAAAMPWLGRRLGTSAAAAALRVAQGAAVVGMGLLGGVAAMLAAYVACYLVHGASGAAHATLLHRRVTGEHRATVVSLNSMVMQPAGAAGMVVLTALADGTSVSVAVCVGGAVLALAAPLYLPAWRQERAARRGGATGAEALAADGRAHVPGPDGDAEVRSARG</sequence>